<gene>
    <name evidence="1" type="ORF">IWX46DRAFT_608543</name>
</gene>
<dbReference type="PANTHER" id="PTHR48050:SF27">
    <property type="entry name" value="GLUCOSYLTRANSFERASE, PUTATIVE (AFU_ORTHOLOGUE AFUA_7G04880)-RELATED"/>
    <property type="match status" value="1"/>
</dbReference>
<organism evidence="1 2">
    <name type="scientific">Phyllosticta citricarpa</name>
    <dbReference type="NCBI Taxonomy" id="55181"/>
    <lineage>
        <taxon>Eukaryota</taxon>
        <taxon>Fungi</taxon>
        <taxon>Dikarya</taxon>
        <taxon>Ascomycota</taxon>
        <taxon>Pezizomycotina</taxon>
        <taxon>Dothideomycetes</taxon>
        <taxon>Dothideomycetes incertae sedis</taxon>
        <taxon>Botryosphaeriales</taxon>
        <taxon>Phyllostictaceae</taxon>
        <taxon>Phyllosticta</taxon>
    </lineage>
</organism>
<dbReference type="Gene3D" id="3.40.50.2000">
    <property type="entry name" value="Glycogen Phosphorylase B"/>
    <property type="match status" value="1"/>
</dbReference>
<evidence type="ECO:0000313" key="1">
    <source>
        <dbReference type="EMBL" id="KAK7537978.1"/>
    </source>
</evidence>
<accession>A0ABR1LTF2</accession>
<proteinExistence type="predicted"/>
<dbReference type="SUPFAM" id="SSF53756">
    <property type="entry name" value="UDP-Glycosyltransferase/glycogen phosphorylase"/>
    <property type="match status" value="1"/>
</dbReference>
<dbReference type="InterPro" id="IPR050426">
    <property type="entry name" value="Glycosyltransferase_28"/>
</dbReference>
<dbReference type="EMBL" id="JBBPDW010000031">
    <property type="protein sequence ID" value="KAK7537978.1"/>
    <property type="molecule type" value="Genomic_DNA"/>
</dbReference>
<evidence type="ECO:0000313" key="2">
    <source>
        <dbReference type="Proteomes" id="UP001365128"/>
    </source>
</evidence>
<reference evidence="1 2" key="1">
    <citation type="submission" date="2024-04" db="EMBL/GenBank/DDBJ databases">
        <title>Phyllosticta paracitricarpa is synonymous to the EU quarantine fungus P. citricarpa based on phylogenomic analyses.</title>
        <authorList>
            <consortium name="Lawrence Berkeley National Laboratory"/>
            <person name="Van Ingen-Buijs V.A."/>
            <person name="Van Westerhoven A.C."/>
            <person name="Haridas S."/>
            <person name="Skiadas P."/>
            <person name="Martin F."/>
            <person name="Groenewald J.Z."/>
            <person name="Crous P.W."/>
            <person name="Seidl M.F."/>
        </authorList>
    </citation>
    <scope>NUCLEOTIDE SEQUENCE [LARGE SCALE GENOMIC DNA]</scope>
    <source>
        <strain evidence="1 2">CBS 122670</strain>
    </source>
</reference>
<comment type="caution">
    <text evidence="1">The sequence shown here is derived from an EMBL/GenBank/DDBJ whole genome shotgun (WGS) entry which is preliminary data.</text>
</comment>
<name>A0ABR1LTF2_9PEZI</name>
<protein>
    <submittedName>
        <fullName evidence="1">Uncharacterized protein</fullName>
    </submittedName>
</protein>
<keyword evidence="2" id="KW-1185">Reference proteome</keyword>
<sequence>MRTGRPWLMTSSQPFWGDMVAAEGAGPSLIPHRQLDSQNLTQAITYCLTPDASAAAQDVAAKMH</sequence>
<dbReference type="Proteomes" id="UP001365128">
    <property type="component" value="Unassembled WGS sequence"/>
</dbReference>
<dbReference type="PANTHER" id="PTHR48050">
    <property type="entry name" value="STEROL 3-BETA-GLUCOSYLTRANSFERASE"/>
    <property type="match status" value="1"/>
</dbReference>